<gene>
    <name evidence="1" type="ORF">MCUN1_001227</name>
</gene>
<sequence length="230" mass="24124">MPSAVDASRATELADALAAALRRVVRETAWALLHRADIIREGLDGQRGSALAELGAAPINTPLAQACKEYMQCVEALRIELQAANAVLERSLGYEPDDGALDPVAVSMAITAPVVPLLGEQLPINPLYPVDSMPMGWEQPLDILSLPALEQVMPTEPAPASGTSADTAIAVESDGEQNAAPLSAQSSSDKPIDLTSIDLDPLGGTDLSLFDFDGGSSQIDLSMFNFDKAT</sequence>
<proteinExistence type="predicted"/>
<name>A0AAF0EXE2_9BASI</name>
<dbReference type="AlphaFoldDB" id="A0AAF0EXE2"/>
<keyword evidence="2" id="KW-1185">Reference proteome</keyword>
<evidence type="ECO:0000313" key="1">
    <source>
        <dbReference type="EMBL" id="WFD34388.1"/>
    </source>
</evidence>
<organism evidence="1 2">
    <name type="scientific">Malassezia cuniculi</name>
    <dbReference type="NCBI Taxonomy" id="948313"/>
    <lineage>
        <taxon>Eukaryota</taxon>
        <taxon>Fungi</taxon>
        <taxon>Dikarya</taxon>
        <taxon>Basidiomycota</taxon>
        <taxon>Ustilaginomycotina</taxon>
        <taxon>Malasseziomycetes</taxon>
        <taxon>Malasseziales</taxon>
        <taxon>Malasseziaceae</taxon>
        <taxon>Malassezia</taxon>
    </lineage>
</organism>
<accession>A0AAF0EXE2</accession>
<evidence type="ECO:0000313" key="2">
    <source>
        <dbReference type="Proteomes" id="UP001219933"/>
    </source>
</evidence>
<dbReference type="Proteomes" id="UP001219933">
    <property type="component" value="Chromosome 2"/>
</dbReference>
<reference evidence="1" key="1">
    <citation type="submission" date="2023-03" db="EMBL/GenBank/DDBJ databases">
        <title>Mating type loci evolution in Malassezia.</title>
        <authorList>
            <person name="Coelho M.A."/>
        </authorList>
    </citation>
    <scope>NUCLEOTIDE SEQUENCE</scope>
    <source>
        <strain evidence="1">CBS 11721</strain>
    </source>
</reference>
<dbReference type="EMBL" id="CP119878">
    <property type="protein sequence ID" value="WFD34388.1"/>
    <property type="molecule type" value="Genomic_DNA"/>
</dbReference>
<protein>
    <submittedName>
        <fullName evidence="1">Uncharacterized protein</fullName>
    </submittedName>
</protein>